<feature type="non-terminal residue" evidence="1">
    <location>
        <position position="133"/>
    </location>
</feature>
<evidence type="ECO:0000313" key="1">
    <source>
        <dbReference type="EMBL" id="CUS15245.1"/>
    </source>
</evidence>
<accession>A0A292Q8G7</accession>
<keyword evidence="2" id="KW-1185">Reference proteome</keyword>
<feature type="non-terminal residue" evidence="1">
    <location>
        <position position="1"/>
    </location>
</feature>
<dbReference type="EMBL" id="LN890949">
    <property type="protein sequence ID" value="CUS15245.1"/>
    <property type="molecule type" value="Genomic_DNA"/>
</dbReference>
<dbReference type="PANTHER" id="PTHR10039:SF16">
    <property type="entry name" value="GPI INOSITOL-DEACYLASE"/>
    <property type="match status" value="1"/>
</dbReference>
<reference evidence="1" key="1">
    <citation type="submission" date="2015-10" db="EMBL/GenBank/DDBJ databases">
        <authorList>
            <person name="Regsiter A."/>
            <person name="william w."/>
        </authorList>
    </citation>
    <scope>NUCLEOTIDE SEQUENCE</scope>
    <source>
        <strain evidence="1">Montdore</strain>
    </source>
</reference>
<dbReference type="PANTHER" id="PTHR10039">
    <property type="entry name" value="AMELOGENIN"/>
    <property type="match status" value="1"/>
</dbReference>
<protein>
    <submittedName>
        <fullName evidence="1">Uncharacterized protein</fullName>
    </submittedName>
</protein>
<dbReference type="Proteomes" id="UP001412239">
    <property type="component" value="Unassembled WGS sequence"/>
</dbReference>
<dbReference type="AlphaFoldDB" id="A0A292Q8G7"/>
<gene>
    <name evidence="1" type="ORF">GSTUAT00000712001</name>
</gene>
<proteinExistence type="predicted"/>
<name>A0A292Q8G7_9PEZI</name>
<evidence type="ECO:0000313" key="2">
    <source>
        <dbReference type="Proteomes" id="UP001412239"/>
    </source>
</evidence>
<sequence length="133" mass="15098">ADIVRSLQPLATFVIPLQSKTVDPDIRSYIQKSLDGRDGFKKFTKEFKTEIEETLVADSQGMFRLVDCLLRILEECLVPTDARAALEELPKDLDSVYSRILGSIHETQRTYVQRAMHWLAFSAEPLTLGQLAE</sequence>
<organism evidence="1 2">
    <name type="scientific">Tuber aestivum</name>
    <name type="common">summer truffle</name>
    <dbReference type="NCBI Taxonomy" id="59557"/>
    <lineage>
        <taxon>Eukaryota</taxon>
        <taxon>Fungi</taxon>
        <taxon>Dikarya</taxon>
        <taxon>Ascomycota</taxon>
        <taxon>Pezizomycotina</taxon>
        <taxon>Pezizomycetes</taxon>
        <taxon>Pezizales</taxon>
        <taxon>Tuberaceae</taxon>
        <taxon>Tuber</taxon>
    </lineage>
</organism>